<protein>
    <submittedName>
        <fullName evidence="1">Uncharacterized protein</fullName>
    </submittedName>
</protein>
<reference evidence="1 2" key="1">
    <citation type="submission" date="2016-01" db="EMBL/GenBank/DDBJ databases">
        <title>Draft genome of the antarctic isolate Shewanella frigidimarina Ag06-30.</title>
        <authorList>
            <person name="Parmeciano Di Noto G."/>
            <person name="Vazquez S."/>
            <person name="Mac Cormack W."/>
            <person name="Iriarte A."/>
            <person name="Quiroga C."/>
        </authorList>
    </citation>
    <scope>NUCLEOTIDE SEQUENCE [LARGE SCALE GENOMIC DNA]</scope>
    <source>
        <strain evidence="1 2">Ag06-30</strain>
    </source>
</reference>
<sequence>MKFIELEVKTAFIVHGFDENNQEVIENVSDEAFVKKLISIDRIQSISEEYVLVTSSHTRVMYWEYNCSMDELTEKLKAAGLLIV</sequence>
<dbReference type="Proteomes" id="UP000055702">
    <property type="component" value="Unassembled WGS sequence"/>
</dbReference>
<dbReference type="EMBL" id="LRDC01000019">
    <property type="protein sequence ID" value="KVX01708.1"/>
    <property type="molecule type" value="Genomic_DNA"/>
</dbReference>
<organism evidence="1">
    <name type="scientific">Shewanella frigidimarina</name>
    <dbReference type="NCBI Taxonomy" id="56812"/>
    <lineage>
        <taxon>Bacteria</taxon>
        <taxon>Pseudomonadati</taxon>
        <taxon>Pseudomonadota</taxon>
        <taxon>Gammaproteobacteria</taxon>
        <taxon>Alteromonadales</taxon>
        <taxon>Shewanellaceae</taxon>
        <taxon>Shewanella</taxon>
    </lineage>
</organism>
<dbReference type="AlphaFoldDB" id="A0A106BZY6"/>
<evidence type="ECO:0000313" key="2">
    <source>
        <dbReference type="Proteomes" id="UP000055702"/>
    </source>
</evidence>
<evidence type="ECO:0000313" key="1">
    <source>
        <dbReference type="EMBL" id="KVX01708.1"/>
    </source>
</evidence>
<comment type="caution">
    <text evidence="1">The sequence shown here is derived from an EMBL/GenBank/DDBJ whole genome shotgun (WGS) entry which is preliminary data.</text>
</comment>
<name>A0A106BZY6_SHEFR</name>
<gene>
    <name evidence="1" type="ORF">AWJ07_16195</name>
</gene>
<accession>A0A106BZY6</accession>
<dbReference type="RefSeq" id="WP_059745982.1">
    <property type="nucleotide sequence ID" value="NZ_LRDC01000019.1"/>
</dbReference>
<proteinExistence type="predicted"/>